<evidence type="ECO:0000313" key="3">
    <source>
        <dbReference type="Proteomes" id="UP000199439"/>
    </source>
</evidence>
<proteinExistence type="predicted"/>
<organism evidence="2 3">
    <name type="scientific">Algibacter pectinivorans</name>
    <dbReference type="NCBI Taxonomy" id="870482"/>
    <lineage>
        <taxon>Bacteria</taxon>
        <taxon>Pseudomonadati</taxon>
        <taxon>Bacteroidota</taxon>
        <taxon>Flavobacteriia</taxon>
        <taxon>Flavobacteriales</taxon>
        <taxon>Flavobacteriaceae</taxon>
        <taxon>Algibacter</taxon>
    </lineage>
</organism>
<dbReference type="Pfam" id="PF13302">
    <property type="entry name" value="Acetyltransf_3"/>
    <property type="match status" value="1"/>
</dbReference>
<gene>
    <name evidence="2" type="ORF">SAMN04487987_102444</name>
</gene>
<dbReference type="STRING" id="870482.SAMN04487987_102444"/>
<keyword evidence="3" id="KW-1185">Reference proteome</keyword>
<name>A0A1I1NN88_9FLAO</name>
<dbReference type="PANTHER" id="PTHR43792">
    <property type="entry name" value="GNAT FAMILY, PUTATIVE (AFU_ORTHOLOGUE AFUA_3G00765)-RELATED-RELATED"/>
    <property type="match status" value="1"/>
</dbReference>
<feature type="domain" description="N-acetyltransferase" evidence="1">
    <location>
        <begin position="9"/>
        <end position="170"/>
    </location>
</feature>
<dbReference type="EMBL" id="FOMI01000002">
    <property type="protein sequence ID" value="SFC99121.1"/>
    <property type="molecule type" value="Genomic_DNA"/>
</dbReference>
<dbReference type="Proteomes" id="UP000199439">
    <property type="component" value="Unassembled WGS sequence"/>
</dbReference>
<dbReference type="OrthoDB" id="9798081at2"/>
<dbReference type="InterPro" id="IPR000182">
    <property type="entry name" value="GNAT_dom"/>
</dbReference>
<dbReference type="RefSeq" id="WP_092849774.1">
    <property type="nucleotide sequence ID" value="NZ_FOMI01000002.1"/>
</dbReference>
<dbReference type="Gene3D" id="3.40.630.30">
    <property type="match status" value="1"/>
</dbReference>
<dbReference type="SUPFAM" id="SSF55729">
    <property type="entry name" value="Acyl-CoA N-acyltransferases (Nat)"/>
    <property type="match status" value="1"/>
</dbReference>
<dbReference type="InterPro" id="IPR016181">
    <property type="entry name" value="Acyl_CoA_acyltransferase"/>
</dbReference>
<evidence type="ECO:0000313" key="2">
    <source>
        <dbReference type="EMBL" id="SFC99121.1"/>
    </source>
</evidence>
<keyword evidence="2" id="KW-0808">Transferase</keyword>
<dbReference type="PROSITE" id="PS51186">
    <property type="entry name" value="GNAT"/>
    <property type="match status" value="1"/>
</dbReference>
<evidence type="ECO:0000259" key="1">
    <source>
        <dbReference type="PROSITE" id="PS51186"/>
    </source>
</evidence>
<protein>
    <submittedName>
        <fullName evidence="2">Protein N-acetyltransferase, RimJ/RimL family</fullName>
    </submittedName>
</protein>
<dbReference type="InterPro" id="IPR051531">
    <property type="entry name" value="N-acetyltransferase"/>
</dbReference>
<accession>A0A1I1NN88</accession>
<reference evidence="3" key="1">
    <citation type="submission" date="2016-10" db="EMBL/GenBank/DDBJ databases">
        <authorList>
            <person name="Varghese N."/>
            <person name="Submissions S."/>
        </authorList>
    </citation>
    <scope>NUCLEOTIDE SEQUENCE [LARGE SCALE GENOMIC DNA]</scope>
    <source>
        <strain evidence="3">DSM 25730</strain>
    </source>
</reference>
<dbReference type="AlphaFoldDB" id="A0A1I1NN88"/>
<sequence>MIVAETNRLLILKFTLKDAPFFLELVNAPNWIKYIGDRNTKTVKAAEERIQEGHLKSYQSTGFGFYKLLLKTENNKPIGTCGLIKRDTLDDVDIGFAMLPGYEGLGLAHEASKEVIKLAKQQFELKRLIAIINPDNKKSIKLIEKLGFTFEKLVKPFADDEELLLFAKTL</sequence>
<dbReference type="GO" id="GO:0016747">
    <property type="term" value="F:acyltransferase activity, transferring groups other than amino-acyl groups"/>
    <property type="evidence" value="ECO:0007669"/>
    <property type="project" value="InterPro"/>
</dbReference>
<dbReference type="PANTHER" id="PTHR43792:SF1">
    <property type="entry name" value="N-ACETYLTRANSFERASE DOMAIN-CONTAINING PROTEIN"/>
    <property type="match status" value="1"/>
</dbReference>